<evidence type="ECO:0000256" key="4">
    <source>
        <dbReference type="PROSITE-ProRule" id="PRU00335"/>
    </source>
</evidence>
<dbReference type="Gene3D" id="1.10.357.10">
    <property type="entry name" value="Tetracycline Repressor, domain 2"/>
    <property type="match status" value="1"/>
</dbReference>
<name>A0ABP7CIT3_9ACTN</name>
<dbReference type="InterPro" id="IPR001647">
    <property type="entry name" value="HTH_TetR"/>
</dbReference>
<dbReference type="PROSITE" id="PS50977">
    <property type="entry name" value="HTH_TETR_2"/>
    <property type="match status" value="1"/>
</dbReference>
<evidence type="ECO:0000256" key="1">
    <source>
        <dbReference type="ARBA" id="ARBA00023015"/>
    </source>
</evidence>
<keyword evidence="2 4" id="KW-0238">DNA-binding</keyword>
<dbReference type="SUPFAM" id="SSF46689">
    <property type="entry name" value="Homeodomain-like"/>
    <property type="match status" value="1"/>
</dbReference>
<evidence type="ECO:0000313" key="6">
    <source>
        <dbReference type="EMBL" id="GAA3690351.1"/>
    </source>
</evidence>
<dbReference type="PANTHER" id="PTHR30055">
    <property type="entry name" value="HTH-TYPE TRANSCRIPTIONAL REGULATOR RUTR"/>
    <property type="match status" value="1"/>
</dbReference>
<keyword evidence="7" id="KW-1185">Reference proteome</keyword>
<evidence type="ECO:0000313" key="7">
    <source>
        <dbReference type="Proteomes" id="UP001500051"/>
    </source>
</evidence>
<evidence type="ECO:0000256" key="2">
    <source>
        <dbReference type="ARBA" id="ARBA00023125"/>
    </source>
</evidence>
<sequence>MPDPRPTKADRTRRDIVGAAIEVWAADNAASLGDVAQRAGVGRTTLNRYFSDRAQLVAAVDAECASRYTAAVVRSRPAEGSGRDALLRMCAELIQLGPVLGIVFADNALVDPDTWSGDEDLLGQVIARGYADGSLSVDLPGDWVGTFVWTSLFAAHLVVSSGAHTWHEAAGLLTRTLTSGLSGPPRA</sequence>
<dbReference type="InterPro" id="IPR009057">
    <property type="entry name" value="Homeodomain-like_sf"/>
</dbReference>
<keyword evidence="1" id="KW-0805">Transcription regulation</keyword>
<protein>
    <recommendedName>
        <fullName evidence="5">HTH tetR-type domain-containing protein</fullName>
    </recommendedName>
</protein>
<evidence type="ECO:0000259" key="5">
    <source>
        <dbReference type="PROSITE" id="PS50977"/>
    </source>
</evidence>
<dbReference type="RefSeq" id="WP_344810350.1">
    <property type="nucleotide sequence ID" value="NZ_BAAAYX010000002.1"/>
</dbReference>
<evidence type="ECO:0000256" key="3">
    <source>
        <dbReference type="ARBA" id="ARBA00023163"/>
    </source>
</evidence>
<dbReference type="InterPro" id="IPR050109">
    <property type="entry name" value="HTH-type_TetR-like_transc_reg"/>
</dbReference>
<accession>A0ABP7CIT3</accession>
<dbReference type="Proteomes" id="UP001500051">
    <property type="component" value="Unassembled WGS sequence"/>
</dbReference>
<organism evidence="6 7">
    <name type="scientific">Microlunatus aurantiacus</name>
    <dbReference type="NCBI Taxonomy" id="446786"/>
    <lineage>
        <taxon>Bacteria</taxon>
        <taxon>Bacillati</taxon>
        <taxon>Actinomycetota</taxon>
        <taxon>Actinomycetes</taxon>
        <taxon>Propionibacteriales</taxon>
        <taxon>Propionibacteriaceae</taxon>
        <taxon>Microlunatus</taxon>
    </lineage>
</organism>
<reference evidence="7" key="1">
    <citation type="journal article" date="2019" name="Int. J. Syst. Evol. Microbiol.">
        <title>The Global Catalogue of Microorganisms (GCM) 10K type strain sequencing project: providing services to taxonomists for standard genome sequencing and annotation.</title>
        <authorList>
            <consortium name="The Broad Institute Genomics Platform"/>
            <consortium name="The Broad Institute Genome Sequencing Center for Infectious Disease"/>
            <person name="Wu L."/>
            <person name="Ma J."/>
        </authorList>
    </citation>
    <scope>NUCLEOTIDE SEQUENCE [LARGE SCALE GENOMIC DNA]</scope>
    <source>
        <strain evidence="7">JCM 16548</strain>
    </source>
</reference>
<feature type="domain" description="HTH tetR-type" evidence="5">
    <location>
        <begin position="10"/>
        <end position="68"/>
    </location>
</feature>
<proteinExistence type="predicted"/>
<gene>
    <name evidence="6" type="ORF">GCM10022204_01490</name>
</gene>
<dbReference type="Pfam" id="PF00440">
    <property type="entry name" value="TetR_N"/>
    <property type="match status" value="1"/>
</dbReference>
<comment type="caution">
    <text evidence="6">The sequence shown here is derived from an EMBL/GenBank/DDBJ whole genome shotgun (WGS) entry which is preliminary data.</text>
</comment>
<feature type="DNA-binding region" description="H-T-H motif" evidence="4">
    <location>
        <begin position="31"/>
        <end position="50"/>
    </location>
</feature>
<dbReference type="PANTHER" id="PTHR30055:SF234">
    <property type="entry name" value="HTH-TYPE TRANSCRIPTIONAL REGULATOR BETI"/>
    <property type="match status" value="1"/>
</dbReference>
<dbReference type="EMBL" id="BAAAYX010000002">
    <property type="protein sequence ID" value="GAA3690351.1"/>
    <property type="molecule type" value="Genomic_DNA"/>
</dbReference>
<keyword evidence="3" id="KW-0804">Transcription</keyword>